<dbReference type="GO" id="GO:0005802">
    <property type="term" value="C:trans-Golgi network"/>
    <property type="evidence" value="ECO:0007669"/>
    <property type="project" value="TreeGrafter"/>
</dbReference>
<reference evidence="4" key="1">
    <citation type="submission" date="2014-05" db="EMBL/GenBank/DDBJ databases">
        <title>The transcriptome of the halophilic microalga Tetraselmis sp. GSL018 isolated from the Great Salt Lake, Utah.</title>
        <authorList>
            <person name="Jinkerson R.E."/>
            <person name="D'Adamo S."/>
            <person name="Posewitz M.C."/>
        </authorList>
    </citation>
    <scope>NUCLEOTIDE SEQUENCE</scope>
    <source>
        <strain evidence="4">GSL018</strain>
    </source>
</reference>
<dbReference type="PANTHER" id="PTHR31311:SF35">
    <property type="entry name" value="GLYCOSYLTRANSFERASE CAZY FAMILY GT34-LIKE PROTEIN"/>
    <property type="match status" value="1"/>
</dbReference>
<protein>
    <submittedName>
        <fullName evidence="4">Xyloglucan 6-xylosyltransferase</fullName>
    </submittedName>
</protein>
<sequence length="272" mass="31312">MYNTPDNLIFCVAVPPVHCNAVEGGFVNFLSLKNKLDYCNLHGYTLYVGVSKESNFIGGPWNKIFLIKKLFETTAFEWILWVDIDTIIEDMAFALPLHSYKNANMVVWGYKDMLLETLDSSTAINTGVMMLRNNDWSNQFLNEVISFGTVYYDPIRCSENDHRDNLRRDYPNFDYALFDQNAVAYVLAMDQELLDFVIFENTYILNGYWNDTQQYSSPIFINHFSGCQMCSGLHDIQHGLNCKAAFNASFSKANHEFEALFPRTGIASTHRR</sequence>
<evidence type="ECO:0000313" key="4">
    <source>
        <dbReference type="EMBL" id="JAC82411.1"/>
    </source>
</evidence>
<comment type="similarity">
    <text evidence="1">Belongs to the glycosyltransferase 34 family.</text>
</comment>
<keyword evidence="3 4" id="KW-0808">Transferase</keyword>
<gene>
    <name evidence="4" type="primary">XXT</name>
    <name evidence="4" type="ORF">TSPGSL018_5786</name>
</gene>
<feature type="non-terminal residue" evidence="4">
    <location>
        <position position="272"/>
    </location>
</feature>
<name>A0A061SI69_9CHLO</name>
<evidence type="ECO:0000256" key="1">
    <source>
        <dbReference type="ARBA" id="ARBA00005664"/>
    </source>
</evidence>
<organism evidence="4">
    <name type="scientific">Tetraselmis sp. GSL018</name>
    <dbReference type="NCBI Taxonomy" id="582737"/>
    <lineage>
        <taxon>Eukaryota</taxon>
        <taxon>Viridiplantae</taxon>
        <taxon>Chlorophyta</taxon>
        <taxon>core chlorophytes</taxon>
        <taxon>Chlorodendrophyceae</taxon>
        <taxon>Chlorodendrales</taxon>
        <taxon>Chlorodendraceae</taxon>
        <taxon>Tetraselmis</taxon>
    </lineage>
</organism>
<dbReference type="InterPro" id="IPR029044">
    <property type="entry name" value="Nucleotide-diphossugar_trans"/>
</dbReference>
<dbReference type="GO" id="GO:0016758">
    <property type="term" value="F:hexosyltransferase activity"/>
    <property type="evidence" value="ECO:0007669"/>
    <property type="project" value="TreeGrafter"/>
</dbReference>
<dbReference type="AlphaFoldDB" id="A0A061SI69"/>
<dbReference type="PANTHER" id="PTHR31311">
    <property type="entry name" value="XYLOGLUCAN 6-XYLOSYLTRANSFERASE 5-RELATED-RELATED"/>
    <property type="match status" value="1"/>
</dbReference>
<dbReference type="Gene3D" id="3.90.550.10">
    <property type="entry name" value="Spore Coat Polysaccharide Biosynthesis Protein SpsA, Chain A"/>
    <property type="match status" value="1"/>
</dbReference>
<dbReference type="GO" id="GO:0009969">
    <property type="term" value="P:xyloglucan biosynthetic process"/>
    <property type="evidence" value="ECO:0007669"/>
    <property type="project" value="TreeGrafter"/>
</dbReference>
<accession>A0A061SI69</accession>
<evidence type="ECO:0000256" key="3">
    <source>
        <dbReference type="ARBA" id="ARBA00022679"/>
    </source>
</evidence>
<dbReference type="Pfam" id="PF05637">
    <property type="entry name" value="Glyco_transf_34"/>
    <property type="match status" value="1"/>
</dbReference>
<dbReference type="SUPFAM" id="SSF53448">
    <property type="entry name" value="Nucleotide-diphospho-sugar transferases"/>
    <property type="match status" value="1"/>
</dbReference>
<proteinExistence type="inferred from homology"/>
<dbReference type="InterPro" id="IPR008630">
    <property type="entry name" value="Glyco_trans_34"/>
</dbReference>
<dbReference type="GO" id="GO:0016020">
    <property type="term" value="C:membrane"/>
    <property type="evidence" value="ECO:0007669"/>
    <property type="project" value="InterPro"/>
</dbReference>
<dbReference type="GO" id="GO:0005768">
    <property type="term" value="C:endosome"/>
    <property type="evidence" value="ECO:0007669"/>
    <property type="project" value="TreeGrafter"/>
</dbReference>
<dbReference type="EMBL" id="GBEZ01002664">
    <property type="protein sequence ID" value="JAC82411.1"/>
    <property type="molecule type" value="Transcribed_RNA"/>
</dbReference>
<evidence type="ECO:0000256" key="2">
    <source>
        <dbReference type="ARBA" id="ARBA00022676"/>
    </source>
</evidence>
<keyword evidence="2" id="KW-0328">Glycosyltransferase</keyword>